<dbReference type="Gene3D" id="3.30.1360.200">
    <property type="match status" value="1"/>
</dbReference>
<dbReference type="PRINTS" id="PR00702">
    <property type="entry name" value="ACRIFLAVINRP"/>
</dbReference>
<dbReference type="InterPro" id="IPR048634">
    <property type="entry name" value="SecD_SecF_C"/>
</dbReference>
<evidence type="ECO:0000256" key="2">
    <source>
        <dbReference type="ARBA" id="ARBA00022448"/>
    </source>
</evidence>
<feature type="transmembrane region" description="Helical" evidence="9">
    <location>
        <begin position="338"/>
        <end position="360"/>
    </location>
</feature>
<evidence type="ECO:0000313" key="14">
    <source>
        <dbReference type="Proteomes" id="UP000282930"/>
    </source>
</evidence>
<dbReference type="Pfam" id="PF21760">
    <property type="entry name" value="SecD_1st"/>
    <property type="match status" value="1"/>
</dbReference>
<dbReference type="InterPro" id="IPR048631">
    <property type="entry name" value="SecD_1st"/>
</dbReference>
<comment type="subcellular location">
    <subcellularLocation>
        <location evidence="1 9">Cell membrane</location>
        <topology evidence="1 9">Multi-pass membrane protein</topology>
    </subcellularLocation>
</comment>
<evidence type="ECO:0000256" key="3">
    <source>
        <dbReference type="ARBA" id="ARBA00022475"/>
    </source>
</evidence>
<organism evidence="13 14">
    <name type="scientific">Caldicellulosiruptor changbaiensis</name>
    <dbReference type="NCBI Taxonomy" id="1222016"/>
    <lineage>
        <taxon>Bacteria</taxon>
        <taxon>Bacillati</taxon>
        <taxon>Bacillota</taxon>
        <taxon>Bacillota incertae sedis</taxon>
        <taxon>Caldicellulosiruptorales</taxon>
        <taxon>Caldicellulosiruptoraceae</taxon>
        <taxon>Caldicellulosiruptor</taxon>
    </lineage>
</organism>
<protein>
    <recommendedName>
        <fullName evidence="9">Protein translocase subunit SecD</fullName>
    </recommendedName>
</protein>
<dbReference type="SUPFAM" id="SSF82866">
    <property type="entry name" value="Multidrug efflux transporter AcrB transmembrane domain"/>
    <property type="match status" value="1"/>
</dbReference>
<dbReference type="Pfam" id="PF02355">
    <property type="entry name" value="SecD_SecF_C"/>
    <property type="match status" value="1"/>
</dbReference>
<dbReference type="Gene3D" id="3.30.70.3400">
    <property type="match status" value="1"/>
</dbReference>
<sequence>MQNKSLAQFLIGCLVIAFAFYIVFFGLNIGTASIPSVKDVIRYGLDLKGGVYIVYEAAKKNPTKREMESAVQLIRTRLDMRNFYDATATLQGSKRIRVEIPGVKDPDEAIQYIGRTALIEFKGPSGDLIVSGRNVVDAYAQQTTSGYVVALKFDKEGAKKFAEATRKYLRQNIGIYLDGKLISNPVVRAEIDNGEAVIEGMKDLEEAKTLAQQIKAGALPFALNVIESRAIGPSLGNEALRTTLKAGIIGLLLVFLFMIIFYRLPGFIADIALVAYVVILVAIVGYAKITLTLPGIAGIILSAGMAVDANILIFARMKEELRAGKTLKAAMDAGFRRALNAVIDSNITTIIAGLVLLFLGTGPIKGFAWTLTIGIVVSFFTAITVTRFLLVSIINTGFFKDIRWYGGKKTREVRA</sequence>
<keyword evidence="4 9" id="KW-0812">Transmembrane</keyword>
<dbReference type="PANTHER" id="PTHR30081:SF1">
    <property type="entry name" value="PROTEIN TRANSLOCASE SUBUNIT SECD"/>
    <property type="match status" value="1"/>
</dbReference>
<evidence type="ECO:0000256" key="7">
    <source>
        <dbReference type="ARBA" id="ARBA00023010"/>
    </source>
</evidence>
<feature type="transmembrane region" description="Helical" evidence="9">
    <location>
        <begin position="295"/>
        <end position="317"/>
    </location>
</feature>
<dbReference type="InterPro" id="IPR005791">
    <property type="entry name" value="SecD"/>
</dbReference>
<dbReference type="InterPro" id="IPR022813">
    <property type="entry name" value="SecD/SecF_arch_bac"/>
</dbReference>
<evidence type="ECO:0000259" key="12">
    <source>
        <dbReference type="Pfam" id="PF22599"/>
    </source>
</evidence>
<keyword evidence="14" id="KW-1185">Reference proteome</keyword>
<dbReference type="Pfam" id="PF22599">
    <property type="entry name" value="SecDF_P1_head"/>
    <property type="match status" value="1"/>
</dbReference>
<dbReference type="GO" id="GO:0015450">
    <property type="term" value="F:protein-transporting ATPase activity"/>
    <property type="evidence" value="ECO:0007669"/>
    <property type="project" value="InterPro"/>
</dbReference>
<dbReference type="GO" id="GO:0043952">
    <property type="term" value="P:protein transport by the Sec complex"/>
    <property type="evidence" value="ECO:0007669"/>
    <property type="project" value="UniProtKB-UniRule"/>
</dbReference>
<dbReference type="NCBIfam" id="TIGR01129">
    <property type="entry name" value="secD"/>
    <property type="match status" value="1"/>
</dbReference>
<keyword evidence="5 9" id="KW-0653">Protein transport</keyword>
<feature type="transmembrane region" description="Helical" evidence="9">
    <location>
        <begin position="366"/>
        <end position="390"/>
    </location>
</feature>
<dbReference type="FunFam" id="1.20.1640.10:FF:000004">
    <property type="entry name" value="Protein translocase subunit SecD"/>
    <property type="match status" value="1"/>
</dbReference>
<dbReference type="Proteomes" id="UP000282930">
    <property type="component" value="Chromosome"/>
</dbReference>
<dbReference type="HAMAP" id="MF_01463_B">
    <property type="entry name" value="SecD_B"/>
    <property type="match status" value="1"/>
</dbReference>
<evidence type="ECO:0000256" key="6">
    <source>
        <dbReference type="ARBA" id="ARBA00022989"/>
    </source>
</evidence>
<dbReference type="GO" id="GO:0005886">
    <property type="term" value="C:plasma membrane"/>
    <property type="evidence" value="ECO:0007669"/>
    <property type="project" value="UniProtKB-SubCell"/>
</dbReference>
<feature type="transmembrane region" description="Helical" evidence="9">
    <location>
        <begin position="7"/>
        <end position="27"/>
    </location>
</feature>
<comment type="function">
    <text evidence="9">Part of the Sec protein translocase complex. Interacts with the SecYEG preprotein conducting channel. SecDF uses the proton motive force (PMF) to complete protein translocation after the ATP-dependent function of SecA.</text>
</comment>
<keyword evidence="2 9" id="KW-0813">Transport</keyword>
<comment type="subunit">
    <text evidence="9">Forms a complex with SecF. Part of the essential Sec protein translocation apparatus which comprises SecA, SecYEG and auxiliary proteins SecDF. Other proteins may also be involved.</text>
</comment>
<evidence type="ECO:0000256" key="1">
    <source>
        <dbReference type="ARBA" id="ARBA00004651"/>
    </source>
</evidence>
<accession>A0A3T0D332</accession>
<comment type="similarity">
    <text evidence="9">Belongs to the SecD/SecF family. SecD subfamily.</text>
</comment>
<gene>
    <name evidence="9 13" type="primary">secD</name>
    <name evidence="13" type="ORF">ELD05_02905</name>
</gene>
<dbReference type="Gene3D" id="1.20.1640.10">
    <property type="entry name" value="Multidrug efflux transporter AcrB transmembrane domain"/>
    <property type="match status" value="1"/>
</dbReference>
<name>A0A3T0D332_9FIRM</name>
<dbReference type="GO" id="GO:0006605">
    <property type="term" value="P:protein targeting"/>
    <property type="evidence" value="ECO:0007669"/>
    <property type="project" value="UniProtKB-UniRule"/>
</dbReference>
<dbReference type="EMBL" id="CP034791">
    <property type="protein sequence ID" value="AZT89687.1"/>
    <property type="molecule type" value="Genomic_DNA"/>
</dbReference>
<keyword evidence="7 9" id="KW-0811">Translocation</keyword>
<evidence type="ECO:0000256" key="8">
    <source>
        <dbReference type="ARBA" id="ARBA00023136"/>
    </source>
</evidence>
<evidence type="ECO:0000313" key="13">
    <source>
        <dbReference type="EMBL" id="AZT89687.1"/>
    </source>
</evidence>
<evidence type="ECO:0000259" key="11">
    <source>
        <dbReference type="Pfam" id="PF21760"/>
    </source>
</evidence>
<dbReference type="NCBIfam" id="TIGR00916">
    <property type="entry name" value="2A0604s01"/>
    <property type="match status" value="1"/>
</dbReference>
<evidence type="ECO:0000256" key="5">
    <source>
        <dbReference type="ARBA" id="ARBA00022927"/>
    </source>
</evidence>
<evidence type="ECO:0000256" key="9">
    <source>
        <dbReference type="HAMAP-Rule" id="MF_01463"/>
    </source>
</evidence>
<dbReference type="InterPro" id="IPR054384">
    <property type="entry name" value="SecDF_P1_head"/>
</dbReference>
<dbReference type="InterPro" id="IPR001036">
    <property type="entry name" value="Acrflvin-R"/>
</dbReference>
<feature type="domain" description="Protein export membrane protein SecD/SecF C-terminal" evidence="10">
    <location>
        <begin position="223"/>
        <end position="392"/>
    </location>
</feature>
<keyword evidence="8 9" id="KW-0472">Membrane</keyword>
<feature type="domain" description="Protein translocase subunit SecDF P1" evidence="11">
    <location>
        <begin position="67"/>
        <end position="123"/>
    </location>
</feature>
<proteinExistence type="inferred from homology"/>
<keyword evidence="3 9" id="KW-1003">Cell membrane</keyword>
<feature type="domain" description="SecDF P1 head subdomain" evidence="12">
    <location>
        <begin position="128"/>
        <end position="220"/>
    </location>
</feature>
<feature type="transmembrane region" description="Helical" evidence="9">
    <location>
        <begin position="244"/>
        <end position="264"/>
    </location>
</feature>
<evidence type="ECO:0000256" key="4">
    <source>
        <dbReference type="ARBA" id="ARBA00022692"/>
    </source>
</evidence>
<reference evidence="13 14" key="1">
    <citation type="submission" date="2018-12" db="EMBL/GenBank/DDBJ databases">
        <title>Genome sequence from the cellulolytic species, Caldicellulosiruptor changbaiensis.</title>
        <authorList>
            <person name="Blumer-Schuette S.E."/>
            <person name="Mendoza C."/>
        </authorList>
    </citation>
    <scope>NUCLEOTIDE SEQUENCE [LARGE SCALE GENOMIC DNA]</scope>
    <source>
        <strain evidence="13 14">CBS-Z</strain>
    </source>
</reference>
<evidence type="ECO:0000259" key="10">
    <source>
        <dbReference type="Pfam" id="PF02355"/>
    </source>
</evidence>
<dbReference type="PANTHER" id="PTHR30081">
    <property type="entry name" value="PROTEIN-EXPORT MEMBRANE PROTEIN SEC"/>
    <property type="match status" value="1"/>
</dbReference>
<dbReference type="AlphaFoldDB" id="A0A3T0D332"/>
<keyword evidence="6 9" id="KW-1133">Transmembrane helix</keyword>
<dbReference type="InterPro" id="IPR055344">
    <property type="entry name" value="SecD_SecF_C_bact"/>
</dbReference>
<dbReference type="KEGG" id="ccha:ELD05_02905"/>
<feature type="transmembrane region" description="Helical" evidence="9">
    <location>
        <begin position="271"/>
        <end position="289"/>
    </location>
</feature>
<dbReference type="RefSeq" id="WP_127351288.1">
    <property type="nucleotide sequence ID" value="NZ_CP034791.1"/>
</dbReference>
<dbReference type="GO" id="GO:0065002">
    <property type="term" value="P:intracellular protein transmembrane transport"/>
    <property type="evidence" value="ECO:0007669"/>
    <property type="project" value="UniProtKB-UniRule"/>
</dbReference>